<dbReference type="AlphaFoldDB" id="A0AAD3DM92"/>
<feature type="compositionally biased region" description="Low complexity" evidence="4">
    <location>
        <begin position="326"/>
        <end position="357"/>
    </location>
</feature>
<dbReference type="SUPFAM" id="SSF55120">
    <property type="entry name" value="Pseudouridine synthase"/>
    <property type="match status" value="1"/>
</dbReference>
<evidence type="ECO:0000259" key="5">
    <source>
        <dbReference type="Pfam" id="PF01416"/>
    </source>
</evidence>
<dbReference type="InterPro" id="IPR020094">
    <property type="entry name" value="TruA/RsuA/RluB/E/F_N"/>
</dbReference>
<accession>A0AAD3DM92</accession>
<feature type="compositionally biased region" description="Basic and acidic residues" evidence="4">
    <location>
        <begin position="596"/>
        <end position="610"/>
    </location>
</feature>
<dbReference type="EMBL" id="BMAR01000008">
    <property type="protein sequence ID" value="GFR44474.1"/>
    <property type="molecule type" value="Genomic_DNA"/>
</dbReference>
<dbReference type="GO" id="GO:0003723">
    <property type="term" value="F:RNA binding"/>
    <property type="evidence" value="ECO:0007669"/>
    <property type="project" value="InterPro"/>
</dbReference>
<dbReference type="HAMAP" id="MF_00171">
    <property type="entry name" value="TruA"/>
    <property type="match status" value="1"/>
</dbReference>
<dbReference type="Proteomes" id="UP001054857">
    <property type="component" value="Unassembled WGS sequence"/>
</dbReference>
<gene>
    <name evidence="6" type="ORF">Agub_g5737</name>
</gene>
<dbReference type="GO" id="GO:0005634">
    <property type="term" value="C:nucleus"/>
    <property type="evidence" value="ECO:0007669"/>
    <property type="project" value="TreeGrafter"/>
</dbReference>
<reference evidence="6 7" key="1">
    <citation type="journal article" date="2021" name="Sci. Rep.">
        <title>Genome sequencing of the multicellular alga Astrephomene provides insights into convergent evolution of germ-soma differentiation.</title>
        <authorList>
            <person name="Yamashita S."/>
            <person name="Yamamoto K."/>
            <person name="Matsuzaki R."/>
            <person name="Suzuki S."/>
            <person name="Yamaguchi H."/>
            <person name="Hirooka S."/>
            <person name="Minakuchi Y."/>
            <person name="Miyagishima S."/>
            <person name="Kawachi M."/>
            <person name="Toyoda A."/>
            <person name="Nozaki H."/>
        </authorList>
    </citation>
    <scope>NUCLEOTIDE SEQUENCE [LARGE SCALE GENOMIC DNA]</scope>
    <source>
        <strain evidence="6 7">NIES-4017</strain>
    </source>
</reference>
<dbReference type="InterPro" id="IPR001406">
    <property type="entry name" value="PsdUridine_synth_TruA"/>
</dbReference>
<comment type="similarity">
    <text evidence="1">Belongs to the tRNA pseudouridine synthase TruA family.</text>
</comment>
<dbReference type="NCBIfam" id="TIGR00071">
    <property type="entry name" value="hisT_truA"/>
    <property type="match status" value="1"/>
</dbReference>
<proteinExistence type="inferred from homology"/>
<feature type="compositionally biased region" description="Low complexity" evidence="4">
    <location>
        <begin position="84"/>
        <end position="94"/>
    </location>
</feature>
<sequence>MLRRFAALVGSATASITKQLSSNQKDILYSTYAMGDSALTRAELLHQLQALAQHASANEGTPLTAVAEQLEALARQMRMSCNTSVGGPASTSAPAPAPAAPAPNSGPGSATAAAAAAGVDGGSGSSHLLGTPGAAGEEAAAAAAAAAAAITEVPGSSPGQQPSKKQRRAPREFDFTRYRTRPVALELMYVGWAFQGFARQDNTDNTIEGVFFSALRKVKLIPEAAPVSELAYSRCGRTDAGVSALGQVVALRLRSCARLDEPLPPPESEYDYPRLINKALPPEVRVLGWSPVAPEFNARFSAQYREYKYFIVQQRLGTAATSPHVAPTAATTGTTTAQLAPPPAQQQQQEQSQQQPQEEGGRLPGCAAVSTGTTEDQLQEGAAGAAPTATAATTDVSYSLDLDAMRQAASYFVGEHDFRNFCKPDVTAVRSFRRRILSFTIEPVRCGAGAGSHEVYALVVRGTAFLWHQVRCMAAVLLMVGRRQEAPQVVARLLDVAATPRKPQYSMAPEEPLLLYACGFSDLAFRRSSPAVAAALGDVGGQLGRHLVGAALTAECHTRMAADTRCEDAGSSSGGSGNGRSGGGGAVGGHIPLLRRQTEPSIEERMARRG</sequence>
<feature type="domain" description="Pseudouridine synthase I TruA alpha/beta" evidence="5">
    <location>
        <begin position="408"/>
        <end position="520"/>
    </location>
</feature>
<evidence type="ECO:0000256" key="3">
    <source>
        <dbReference type="ARBA" id="ARBA00023235"/>
    </source>
</evidence>
<dbReference type="InterPro" id="IPR020103">
    <property type="entry name" value="PsdUridine_synth_cat_dom_sf"/>
</dbReference>
<evidence type="ECO:0000313" key="7">
    <source>
        <dbReference type="Proteomes" id="UP001054857"/>
    </source>
</evidence>
<dbReference type="PANTHER" id="PTHR11142:SF5">
    <property type="entry name" value="TRNA PSEUDOURIDINE(38_39) SYNTHASE"/>
    <property type="match status" value="1"/>
</dbReference>
<name>A0AAD3DM92_9CHLO</name>
<dbReference type="Pfam" id="PF01416">
    <property type="entry name" value="PseudoU_synth_1"/>
    <property type="match status" value="1"/>
</dbReference>
<feature type="region of interest" description="Disordered" evidence="4">
    <location>
        <begin position="151"/>
        <end position="173"/>
    </location>
</feature>
<dbReference type="GO" id="GO:0031119">
    <property type="term" value="P:tRNA pseudouridine synthesis"/>
    <property type="evidence" value="ECO:0007669"/>
    <property type="project" value="TreeGrafter"/>
</dbReference>
<keyword evidence="2" id="KW-0819">tRNA processing</keyword>
<feature type="region of interest" description="Disordered" evidence="4">
    <location>
        <begin position="323"/>
        <end position="386"/>
    </location>
</feature>
<evidence type="ECO:0000256" key="2">
    <source>
        <dbReference type="ARBA" id="ARBA00022694"/>
    </source>
</evidence>
<dbReference type="InterPro" id="IPR020095">
    <property type="entry name" value="PsdUridine_synth_TruA_C"/>
</dbReference>
<feature type="region of interest" description="Disordered" evidence="4">
    <location>
        <begin position="566"/>
        <end position="610"/>
    </location>
</feature>
<evidence type="ECO:0000313" key="6">
    <source>
        <dbReference type="EMBL" id="GFR44474.1"/>
    </source>
</evidence>
<dbReference type="Gene3D" id="3.30.70.660">
    <property type="entry name" value="Pseudouridine synthase I, catalytic domain, C-terminal subdomain"/>
    <property type="match status" value="1"/>
</dbReference>
<protein>
    <recommendedName>
        <fullName evidence="5">Pseudouridine synthase I TruA alpha/beta domain-containing protein</fullName>
    </recommendedName>
</protein>
<feature type="region of interest" description="Disordered" evidence="4">
    <location>
        <begin position="83"/>
        <end position="113"/>
    </location>
</feature>
<dbReference type="InterPro" id="IPR020097">
    <property type="entry name" value="PsdUridine_synth_TruA_a/b_dom"/>
</dbReference>
<feature type="compositionally biased region" description="Low complexity" evidence="4">
    <location>
        <begin position="102"/>
        <end position="113"/>
    </location>
</feature>
<dbReference type="Gene3D" id="3.30.70.580">
    <property type="entry name" value="Pseudouridine synthase I, catalytic domain, N-terminal subdomain"/>
    <property type="match status" value="1"/>
</dbReference>
<dbReference type="GO" id="GO:0009982">
    <property type="term" value="F:pseudouridine synthase activity"/>
    <property type="evidence" value="ECO:0007669"/>
    <property type="project" value="InterPro"/>
</dbReference>
<feature type="non-terminal residue" evidence="6">
    <location>
        <position position="610"/>
    </location>
</feature>
<keyword evidence="3" id="KW-0413">Isomerase</keyword>
<dbReference type="PANTHER" id="PTHR11142">
    <property type="entry name" value="PSEUDOURIDYLATE SYNTHASE"/>
    <property type="match status" value="1"/>
</dbReference>
<feature type="compositionally biased region" description="Gly residues" evidence="4">
    <location>
        <begin position="572"/>
        <end position="588"/>
    </location>
</feature>
<evidence type="ECO:0000256" key="1">
    <source>
        <dbReference type="ARBA" id="ARBA00009375"/>
    </source>
</evidence>
<organism evidence="6 7">
    <name type="scientific">Astrephomene gubernaculifera</name>
    <dbReference type="NCBI Taxonomy" id="47775"/>
    <lineage>
        <taxon>Eukaryota</taxon>
        <taxon>Viridiplantae</taxon>
        <taxon>Chlorophyta</taxon>
        <taxon>core chlorophytes</taxon>
        <taxon>Chlorophyceae</taxon>
        <taxon>CS clade</taxon>
        <taxon>Chlamydomonadales</taxon>
        <taxon>Astrephomenaceae</taxon>
        <taxon>Astrephomene</taxon>
    </lineage>
</organism>
<evidence type="ECO:0000256" key="4">
    <source>
        <dbReference type="SAM" id="MobiDB-lite"/>
    </source>
</evidence>
<keyword evidence="7" id="KW-1185">Reference proteome</keyword>
<comment type="caution">
    <text evidence="6">The sequence shown here is derived from an EMBL/GenBank/DDBJ whole genome shotgun (WGS) entry which is preliminary data.</text>
</comment>
<dbReference type="GO" id="GO:0005737">
    <property type="term" value="C:cytoplasm"/>
    <property type="evidence" value="ECO:0007669"/>
    <property type="project" value="TreeGrafter"/>
</dbReference>
<dbReference type="GO" id="GO:1990481">
    <property type="term" value="P:mRNA pseudouridine synthesis"/>
    <property type="evidence" value="ECO:0007669"/>
    <property type="project" value="TreeGrafter"/>
</dbReference>